<comment type="caution">
    <text evidence="2">The sequence shown here is derived from an EMBL/GenBank/DDBJ whole genome shotgun (WGS) entry which is preliminary data.</text>
</comment>
<feature type="domain" description="PiggyBac transposable element-derived protein" evidence="1">
    <location>
        <begin position="10"/>
        <end position="56"/>
    </location>
</feature>
<dbReference type="Pfam" id="PF13843">
    <property type="entry name" value="DDE_Tnp_1_7"/>
    <property type="match status" value="1"/>
</dbReference>
<dbReference type="OrthoDB" id="8189836at2759"/>
<sequence length="141" mass="16178">MLKKKGQTSIRFYNKHKGEVDLNDLLISLYRTRMKTKKWPVKVIFHFNDLALVNSWLNYKEDTKEAGYTKSQMLHLLDFRLRSSCGSLSEPFSSHEFCCAVHSGICGSQGELSAIASPQDKTIKLPELFMFGVITHDDLLY</sequence>
<organism evidence="2 3">
    <name type="scientific">Haemaphysalis longicornis</name>
    <name type="common">Bush tick</name>
    <dbReference type="NCBI Taxonomy" id="44386"/>
    <lineage>
        <taxon>Eukaryota</taxon>
        <taxon>Metazoa</taxon>
        <taxon>Ecdysozoa</taxon>
        <taxon>Arthropoda</taxon>
        <taxon>Chelicerata</taxon>
        <taxon>Arachnida</taxon>
        <taxon>Acari</taxon>
        <taxon>Parasitiformes</taxon>
        <taxon>Ixodida</taxon>
        <taxon>Ixodoidea</taxon>
        <taxon>Ixodidae</taxon>
        <taxon>Haemaphysalinae</taxon>
        <taxon>Haemaphysalis</taxon>
    </lineage>
</organism>
<keyword evidence="3" id="KW-1185">Reference proteome</keyword>
<dbReference type="Proteomes" id="UP000821853">
    <property type="component" value="Unassembled WGS sequence"/>
</dbReference>
<dbReference type="VEuPathDB" id="VectorBase:HLOH_042942"/>
<evidence type="ECO:0000313" key="2">
    <source>
        <dbReference type="EMBL" id="KAH9377613.1"/>
    </source>
</evidence>
<protein>
    <recommendedName>
        <fullName evidence="1">PiggyBac transposable element-derived protein domain-containing protein</fullName>
    </recommendedName>
</protein>
<dbReference type="AlphaFoldDB" id="A0A9J6GPQ0"/>
<reference evidence="2 3" key="1">
    <citation type="journal article" date="2020" name="Cell">
        <title>Large-Scale Comparative Analyses of Tick Genomes Elucidate Their Genetic Diversity and Vector Capacities.</title>
        <authorList>
            <consortium name="Tick Genome and Microbiome Consortium (TIGMIC)"/>
            <person name="Jia N."/>
            <person name="Wang J."/>
            <person name="Shi W."/>
            <person name="Du L."/>
            <person name="Sun Y."/>
            <person name="Zhan W."/>
            <person name="Jiang J.F."/>
            <person name="Wang Q."/>
            <person name="Zhang B."/>
            <person name="Ji P."/>
            <person name="Bell-Sakyi L."/>
            <person name="Cui X.M."/>
            <person name="Yuan T.T."/>
            <person name="Jiang B.G."/>
            <person name="Yang W.F."/>
            <person name="Lam T.T."/>
            <person name="Chang Q.C."/>
            <person name="Ding S.J."/>
            <person name="Wang X.J."/>
            <person name="Zhu J.G."/>
            <person name="Ruan X.D."/>
            <person name="Zhao L."/>
            <person name="Wei J.T."/>
            <person name="Ye R.Z."/>
            <person name="Que T.C."/>
            <person name="Du C.H."/>
            <person name="Zhou Y.H."/>
            <person name="Cheng J.X."/>
            <person name="Dai P.F."/>
            <person name="Guo W.B."/>
            <person name="Han X.H."/>
            <person name="Huang E.J."/>
            <person name="Li L.F."/>
            <person name="Wei W."/>
            <person name="Gao Y.C."/>
            <person name="Liu J.Z."/>
            <person name="Shao H.Z."/>
            <person name="Wang X."/>
            <person name="Wang C.C."/>
            <person name="Yang T.C."/>
            <person name="Huo Q.B."/>
            <person name="Li W."/>
            <person name="Chen H.Y."/>
            <person name="Chen S.E."/>
            <person name="Zhou L.G."/>
            <person name="Ni X.B."/>
            <person name="Tian J.H."/>
            <person name="Sheng Y."/>
            <person name="Liu T."/>
            <person name="Pan Y.S."/>
            <person name="Xia L.Y."/>
            <person name="Li J."/>
            <person name="Zhao F."/>
            <person name="Cao W.C."/>
        </authorList>
    </citation>
    <scope>NUCLEOTIDE SEQUENCE [LARGE SCALE GENOMIC DNA]</scope>
    <source>
        <strain evidence="2">HaeL-2018</strain>
    </source>
</reference>
<proteinExistence type="predicted"/>
<evidence type="ECO:0000313" key="3">
    <source>
        <dbReference type="Proteomes" id="UP000821853"/>
    </source>
</evidence>
<name>A0A9J6GPQ0_HAELO</name>
<evidence type="ECO:0000259" key="1">
    <source>
        <dbReference type="Pfam" id="PF13843"/>
    </source>
</evidence>
<dbReference type="InterPro" id="IPR029526">
    <property type="entry name" value="PGBD"/>
</dbReference>
<dbReference type="EMBL" id="JABSTR010000008">
    <property type="protein sequence ID" value="KAH9377613.1"/>
    <property type="molecule type" value="Genomic_DNA"/>
</dbReference>
<dbReference type="PANTHER" id="PTHR47272">
    <property type="entry name" value="DDE_TNP_1_7 DOMAIN-CONTAINING PROTEIN"/>
    <property type="match status" value="1"/>
</dbReference>
<accession>A0A9J6GPQ0</accession>
<dbReference type="PANTHER" id="PTHR47272:SF2">
    <property type="entry name" value="PIGGYBAC TRANSPOSABLE ELEMENT-DERIVED PROTEIN 3-LIKE"/>
    <property type="match status" value="1"/>
</dbReference>
<gene>
    <name evidence="2" type="ORF">HPB48_021341</name>
</gene>